<comment type="caution">
    <text evidence="2">The sequence shown here is derived from an EMBL/GenBank/DDBJ whole genome shotgun (WGS) entry which is preliminary data.</text>
</comment>
<proteinExistence type="predicted"/>
<gene>
    <name evidence="2" type="ORF">K4A83_04430</name>
</gene>
<name>A0ABT3L201_9CYAN</name>
<evidence type="ECO:0000313" key="2">
    <source>
        <dbReference type="EMBL" id="MCW6035521.1"/>
    </source>
</evidence>
<dbReference type="InterPro" id="IPR010920">
    <property type="entry name" value="LSM_dom_sf"/>
</dbReference>
<dbReference type="InterPro" id="IPR053840">
    <property type="entry name" value="Hfq_1"/>
</dbReference>
<dbReference type="NCBIfam" id="NF047718">
    <property type="entry name" value="Hfq_rel_Cyano"/>
    <property type="match status" value="1"/>
</dbReference>
<organism evidence="2 3">
    <name type="scientific">Spirulina subsalsa FACHB-351</name>
    <dbReference type="NCBI Taxonomy" id="234711"/>
    <lineage>
        <taxon>Bacteria</taxon>
        <taxon>Bacillati</taxon>
        <taxon>Cyanobacteriota</taxon>
        <taxon>Cyanophyceae</taxon>
        <taxon>Spirulinales</taxon>
        <taxon>Spirulinaceae</taxon>
        <taxon>Spirulina</taxon>
    </lineage>
</organism>
<evidence type="ECO:0000259" key="1">
    <source>
        <dbReference type="Pfam" id="PF21979"/>
    </source>
</evidence>
<dbReference type="Gene3D" id="2.30.30.100">
    <property type="match status" value="1"/>
</dbReference>
<sequence length="70" mass="8045">MTDFDTGLPSTRQLQNFNREKVEVEFKLMTGDVITGKMVWQDAQCICLQDASEQLTVIWRQAIAYHKPLG</sequence>
<dbReference type="Pfam" id="PF21979">
    <property type="entry name" value="Hfq_1"/>
    <property type="match status" value="1"/>
</dbReference>
<evidence type="ECO:0000313" key="3">
    <source>
        <dbReference type="Proteomes" id="UP001526426"/>
    </source>
</evidence>
<accession>A0ABT3L201</accession>
<dbReference type="SUPFAM" id="SSF50182">
    <property type="entry name" value="Sm-like ribonucleoproteins"/>
    <property type="match status" value="1"/>
</dbReference>
<reference evidence="2 3" key="1">
    <citation type="submission" date="2021-08" db="EMBL/GenBank/DDBJ databases">
        <title>Draft genome sequence of Spirulina subsalsa with high tolerance to salinity and hype-accumulation of phycocyanin.</title>
        <authorList>
            <person name="Pei H."/>
            <person name="Jiang L."/>
        </authorList>
    </citation>
    <scope>NUCLEOTIDE SEQUENCE [LARGE SCALE GENOMIC DNA]</scope>
    <source>
        <strain evidence="2 3">FACHB-351</strain>
    </source>
</reference>
<protein>
    <submittedName>
        <fullName evidence="2">RNA chaperone Hfq</fullName>
    </submittedName>
</protein>
<dbReference type="RefSeq" id="WP_265263219.1">
    <property type="nucleotide sequence ID" value="NZ_JAIHOM010000015.1"/>
</dbReference>
<feature type="domain" description="Hfq-related" evidence="1">
    <location>
        <begin position="8"/>
        <end position="68"/>
    </location>
</feature>
<keyword evidence="3" id="KW-1185">Reference proteome</keyword>
<dbReference type="EMBL" id="JAIHOM010000015">
    <property type="protein sequence ID" value="MCW6035521.1"/>
    <property type="molecule type" value="Genomic_DNA"/>
</dbReference>
<dbReference type="Proteomes" id="UP001526426">
    <property type="component" value="Unassembled WGS sequence"/>
</dbReference>